<dbReference type="GO" id="GO:0006629">
    <property type="term" value="P:lipid metabolic process"/>
    <property type="evidence" value="ECO:0007669"/>
    <property type="project" value="UniProtKB-KW"/>
</dbReference>
<evidence type="ECO:0000256" key="14">
    <source>
        <dbReference type="ARBA" id="ARBA00040838"/>
    </source>
</evidence>
<evidence type="ECO:0000256" key="1">
    <source>
        <dbReference type="ARBA" id="ARBA00001933"/>
    </source>
</evidence>
<dbReference type="InterPro" id="IPR005786">
    <property type="entry name" value="B_amino_transII"/>
</dbReference>
<dbReference type="PANTHER" id="PTHR11825">
    <property type="entry name" value="SUBGROUP IIII AMINOTRANSFERASE"/>
    <property type="match status" value="1"/>
</dbReference>
<dbReference type="GO" id="GO:0004084">
    <property type="term" value="F:branched-chain-amino-acid transaminase activity"/>
    <property type="evidence" value="ECO:0007669"/>
    <property type="project" value="UniProtKB-EC"/>
</dbReference>
<evidence type="ECO:0000256" key="12">
    <source>
        <dbReference type="ARBA" id="ARBA00023128"/>
    </source>
</evidence>
<evidence type="ECO:0000256" key="8">
    <source>
        <dbReference type="ARBA" id="ARBA00022898"/>
    </source>
</evidence>
<keyword evidence="12" id="KW-0496">Mitochondrion</keyword>
<dbReference type="InterPro" id="IPR001544">
    <property type="entry name" value="Aminotrans_IV"/>
</dbReference>
<reference evidence="16" key="1">
    <citation type="submission" date="2025-08" db="UniProtKB">
        <authorList>
            <consortium name="Ensembl"/>
        </authorList>
    </citation>
    <scope>IDENTIFICATION</scope>
</reference>
<comment type="function">
    <text evidence="15">Catalyzes the first reaction in the catabolism of the essential branched chain amino acids leucine, isoleucine, and valine. May also function as a transporter of branched chain alpha-keto acids.</text>
</comment>
<dbReference type="AlphaFoldDB" id="A0A673N6L3"/>
<dbReference type="Ensembl" id="ENSSRHT00000101616.1">
    <property type="protein sequence ID" value="ENSSRHP00000098932.1"/>
    <property type="gene ID" value="ENSSRHG00000048555.1"/>
</dbReference>
<evidence type="ECO:0000313" key="17">
    <source>
        <dbReference type="Proteomes" id="UP000472270"/>
    </source>
</evidence>
<evidence type="ECO:0000313" key="16">
    <source>
        <dbReference type="Ensembl" id="ENSSRHP00000098932.1"/>
    </source>
</evidence>
<dbReference type="InterPro" id="IPR043132">
    <property type="entry name" value="BCAT-like_C"/>
</dbReference>
<dbReference type="Proteomes" id="UP000472270">
    <property type="component" value="Unassembled WGS sequence"/>
</dbReference>
<evidence type="ECO:0000256" key="2">
    <source>
        <dbReference type="ARBA" id="ARBA00004173"/>
    </source>
</evidence>
<evidence type="ECO:0000256" key="9">
    <source>
        <dbReference type="ARBA" id="ARBA00022946"/>
    </source>
</evidence>
<proteinExistence type="inferred from homology"/>
<keyword evidence="5" id="KW-0032">Aminotransferase</keyword>
<dbReference type="SUPFAM" id="SSF56752">
    <property type="entry name" value="D-aminoacid aminotransferase-like PLP-dependent enzymes"/>
    <property type="match status" value="2"/>
</dbReference>
<dbReference type="InterPro" id="IPR043131">
    <property type="entry name" value="BCAT-like_N"/>
</dbReference>
<evidence type="ECO:0000256" key="7">
    <source>
        <dbReference type="ARBA" id="ARBA00022679"/>
    </source>
</evidence>
<dbReference type="Gene3D" id="3.30.470.10">
    <property type="match status" value="2"/>
</dbReference>
<evidence type="ECO:0000256" key="4">
    <source>
        <dbReference type="ARBA" id="ARBA00013053"/>
    </source>
</evidence>
<dbReference type="FunFam" id="3.30.470.10:FF:000002">
    <property type="entry name" value="Branched-chain-amino-acid aminotransferase"/>
    <property type="match status" value="1"/>
</dbReference>
<protein>
    <recommendedName>
        <fullName evidence="14">Branched-chain-amino-acid aminotransferase, mitochondrial</fullName>
        <ecNumber evidence="4">2.6.1.42</ecNumber>
    </recommendedName>
</protein>
<sequence length="296" mass="33382">MAAIRTALNGRFLQPLSLSCGSLRFVSSSFKAADLTIERNPVVKPKPDPSTLVFGKQFSDHMLTISWSAAGGWEAPQIKAFQNLSLHPASSALHYSIELFEGMKAFRGVDNSIRLFRPMLNMERMYRSAERSCLPLFDKVELIKCINKLIEVDQEWVPYSTDASLLLYGTMNLFIYWTTEKGEKELVTPPLDGVILPGVTRQSLLDLAREWGDFKVTERRVLMKELIDALDDGRILEVFGSGTACVVCPVGSLLYRGQTYQIPTMKNGPDLAKRFHKELTDIQYGRTQRDWAPVIV</sequence>
<dbReference type="EC" id="2.6.1.42" evidence="4"/>
<keyword evidence="6" id="KW-0028">Amino-acid biosynthesis</keyword>
<evidence type="ECO:0000256" key="6">
    <source>
        <dbReference type="ARBA" id="ARBA00022605"/>
    </source>
</evidence>
<keyword evidence="13" id="KW-0100">Branched-chain amino acid biosynthesis</keyword>
<evidence type="ECO:0000256" key="10">
    <source>
        <dbReference type="ARBA" id="ARBA00022990"/>
    </source>
</evidence>
<comment type="similarity">
    <text evidence="3">Belongs to the class-IV pyridoxal-phosphate-dependent aminotransferase family.</text>
</comment>
<dbReference type="InterPro" id="IPR036038">
    <property type="entry name" value="Aminotransferase-like"/>
</dbReference>
<keyword evidence="8" id="KW-0663">Pyridoxal phosphate</keyword>
<evidence type="ECO:0000256" key="11">
    <source>
        <dbReference type="ARBA" id="ARBA00023098"/>
    </source>
</evidence>
<dbReference type="GO" id="GO:0009099">
    <property type="term" value="P:L-valine biosynthetic process"/>
    <property type="evidence" value="ECO:0007669"/>
    <property type="project" value="TreeGrafter"/>
</dbReference>
<organism evidence="16 17">
    <name type="scientific">Sinocyclocheilus rhinocerous</name>
    <dbReference type="NCBI Taxonomy" id="307959"/>
    <lineage>
        <taxon>Eukaryota</taxon>
        <taxon>Metazoa</taxon>
        <taxon>Chordata</taxon>
        <taxon>Craniata</taxon>
        <taxon>Vertebrata</taxon>
        <taxon>Euteleostomi</taxon>
        <taxon>Actinopterygii</taxon>
        <taxon>Neopterygii</taxon>
        <taxon>Teleostei</taxon>
        <taxon>Ostariophysi</taxon>
        <taxon>Cypriniformes</taxon>
        <taxon>Cyprinidae</taxon>
        <taxon>Cyprininae</taxon>
        <taxon>Sinocyclocheilus</taxon>
    </lineage>
</organism>
<dbReference type="Gene3D" id="3.20.10.10">
    <property type="entry name" value="D-amino Acid Aminotransferase, subunit A, domain 2"/>
    <property type="match status" value="1"/>
</dbReference>
<evidence type="ECO:0000256" key="5">
    <source>
        <dbReference type="ARBA" id="ARBA00022576"/>
    </source>
</evidence>
<evidence type="ECO:0000256" key="13">
    <source>
        <dbReference type="ARBA" id="ARBA00023304"/>
    </source>
</evidence>
<keyword evidence="9" id="KW-0809">Transit peptide</keyword>
<comment type="subcellular location">
    <subcellularLocation>
        <location evidence="2">Mitochondrion</location>
    </subcellularLocation>
</comment>
<evidence type="ECO:0000256" key="15">
    <source>
        <dbReference type="ARBA" id="ARBA00045431"/>
    </source>
</evidence>
<dbReference type="GO" id="GO:0005739">
    <property type="term" value="C:mitochondrion"/>
    <property type="evidence" value="ECO:0007669"/>
    <property type="project" value="UniProtKB-SubCell"/>
</dbReference>
<accession>A0A673N6L3</accession>
<dbReference type="PANTHER" id="PTHR11825:SF39">
    <property type="entry name" value="BRANCHED-CHAIN-AMINO-ACID AMINOTRANSFERASE, MITOCHONDRIAL"/>
    <property type="match status" value="1"/>
</dbReference>
<dbReference type="Pfam" id="PF01063">
    <property type="entry name" value="Aminotran_4"/>
    <property type="match status" value="1"/>
</dbReference>
<reference evidence="16" key="2">
    <citation type="submission" date="2025-09" db="UniProtKB">
        <authorList>
            <consortium name="Ensembl"/>
        </authorList>
    </citation>
    <scope>IDENTIFICATION</scope>
</reference>
<name>A0A673N6L3_9TELE</name>
<keyword evidence="11" id="KW-0443">Lipid metabolism</keyword>
<dbReference type="GO" id="GO:0009098">
    <property type="term" value="P:L-leucine biosynthetic process"/>
    <property type="evidence" value="ECO:0007669"/>
    <property type="project" value="TreeGrafter"/>
</dbReference>
<keyword evidence="10" id="KW-0007">Acetylation</keyword>
<evidence type="ECO:0000256" key="3">
    <source>
        <dbReference type="ARBA" id="ARBA00009320"/>
    </source>
</evidence>
<comment type="cofactor">
    <cofactor evidence="1">
        <name>pyridoxal 5'-phosphate</name>
        <dbReference type="ChEBI" id="CHEBI:597326"/>
    </cofactor>
</comment>
<keyword evidence="17" id="KW-1185">Reference proteome</keyword>
<dbReference type="PIRSF" id="PIRSF006468">
    <property type="entry name" value="BCAT1"/>
    <property type="match status" value="1"/>
</dbReference>
<keyword evidence="7" id="KW-0808">Transferase</keyword>